<proteinExistence type="inferred from homology"/>
<keyword evidence="5" id="KW-0949">S-adenosyl-L-methionine</keyword>
<dbReference type="PIRSF" id="PIRSF015855">
    <property type="entry name" value="TypeIII_Mtase_mKpnI"/>
    <property type="match status" value="1"/>
</dbReference>
<dbReference type="Gene3D" id="3.40.50.150">
    <property type="entry name" value="Vaccinia Virus protein VP39"/>
    <property type="match status" value="1"/>
</dbReference>
<sequence>MTKLDGKSMDIVSDNIEKLKEIFPEVFSEGKLQFEKLEEELGKFSDKENERYNFTWNGKSESKKIALTPSTGTLRPCEEESKNFDTTQNLYIEGDNLEVLKLLQKSYHKKIKMIYIDPPYNTGKDFVYKDNFKDNIQNYLEQTGQVDSEGNKLSTNSETSGRYHSDWLNMIYPRLKLARNLLKDDGVIFISIDDNEVTNLRKVCDEIFGEDNFISLLSVENNPKGRKNSKFISVSNEFCLVYSKNKEYSCFIENIPKNIKDMKEDEDGNFVHNSGKRVLVGKNDFNKVVQNFNSEKHYTVYYSKTSSEIIFKKEQNIDIVDDGLIKNGYIRYISFNENMNFVENTYTQSKIKLLFEDNALEFKDDKIFEKNFNSTIRMKSLIVNRTYDALVNKKKIIDYKIDVKTTSAGTYLKDLFQTKESLFTAPKSIGLIELFLTLFEENDCIVLDFFSGSATTAHSVMKLNSEDNGNRKFICVQLPEETDEKSEAYKNGYKNICEIGKERIRRAGEKILEENSDKDLSELDIGFKVLKLDSSNIKKWDSDFDNVEKTLEDMVDNIKSDRTEEDLVYEILLKYGLDLTLPIETLKINDKTIYSIGYGSLVCCLDKNIDTDTVEKISELKTKFEEDYGLETIRVVFKDSSFKDSIVKTNSLQILKQNGIEEVVSI</sequence>
<dbReference type="InterPro" id="IPR029063">
    <property type="entry name" value="SAM-dependent_MTases_sf"/>
</dbReference>
<dbReference type="EMBL" id="CP042652">
    <property type="protein sequence ID" value="QKE28265.1"/>
    <property type="molecule type" value="Genomic_DNA"/>
</dbReference>
<dbReference type="Pfam" id="PF01555">
    <property type="entry name" value="N6_N4_Mtase"/>
    <property type="match status" value="1"/>
</dbReference>
<evidence type="ECO:0000259" key="7">
    <source>
        <dbReference type="Pfam" id="PF01555"/>
    </source>
</evidence>
<dbReference type="GO" id="GO:0008170">
    <property type="term" value="F:N-methyltransferase activity"/>
    <property type="evidence" value="ECO:0007669"/>
    <property type="project" value="InterPro"/>
</dbReference>
<dbReference type="SUPFAM" id="SSF53335">
    <property type="entry name" value="S-adenosyl-L-methionine-dependent methyltransferases"/>
    <property type="match status" value="1"/>
</dbReference>
<evidence type="ECO:0000256" key="1">
    <source>
        <dbReference type="ARBA" id="ARBA00006594"/>
    </source>
</evidence>
<evidence type="ECO:0000313" key="9">
    <source>
        <dbReference type="Proteomes" id="UP000503483"/>
    </source>
</evidence>
<evidence type="ECO:0000256" key="3">
    <source>
        <dbReference type="ARBA" id="ARBA00022603"/>
    </source>
</evidence>
<dbReference type="PROSITE" id="PS00092">
    <property type="entry name" value="N6_MTASE"/>
    <property type="match status" value="1"/>
</dbReference>
<keyword evidence="9" id="KW-1185">Reference proteome</keyword>
<dbReference type="Proteomes" id="UP000503483">
    <property type="component" value="Chromosome"/>
</dbReference>
<gene>
    <name evidence="8" type="ORF">AACT_1075</name>
</gene>
<dbReference type="RefSeq" id="WP_172125692.1">
    <property type="nucleotide sequence ID" value="NZ_CP042652.1"/>
</dbReference>
<evidence type="ECO:0000256" key="4">
    <source>
        <dbReference type="ARBA" id="ARBA00022679"/>
    </source>
</evidence>
<dbReference type="InterPro" id="IPR002052">
    <property type="entry name" value="DNA_methylase_N6_adenine_CS"/>
</dbReference>
<protein>
    <recommendedName>
        <fullName evidence="2">site-specific DNA-methyltransferase (adenine-specific)</fullName>
        <ecNumber evidence="2">2.1.1.72</ecNumber>
    </recommendedName>
</protein>
<evidence type="ECO:0000256" key="6">
    <source>
        <dbReference type="ARBA" id="ARBA00047942"/>
    </source>
</evidence>
<dbReference type="GO" id="GO:0009007">
    <property type="term" value="F:site-specific DNA-methyltransferase (adenine-specific) activity"/>
    <property type="evidence" value="ECO:0007669"/>
    <property type="project" value="UniProtKB-EC"/>
</dbReference>
<evidence type="ECO:0000256" key="2">
    <source>
        <dbReference type="ARBA" id="ARBA00011900"/>
    </source>
</evidence>
<dbReference type="GO" id="GO:0003677">
    <property type="term" value="F:DNA binding"/>
    <property type="evidence" value="ECO:0007669"/>
    <property type="project" value="InterPro"/>
</dbReference>
<dbReference type="REBASE" id="396953">
    <property type="entry name" value="M.Pac52212ORF1075P"/>
</dbReference>
<dbReference type="EC" id="2.1.1.72" evidence="2"/>
<reference evidence="8 9" key="1">
    <citation type="submission" date="2019-08" db="EMBL/GenBank/DDBJ databases">
        <title>Complete genome sequence of Arcobacter acticola.</title>
        <authorList>
            <person name="Miller W."/>
        </authorList>
    </citation>
    <scope>NUCLEOTIDE SEQUENCE [LARGE SCALE GENOMIC DNA]</scope>
    <source>
        <strain evidence="8 9">KCTC 52212</strain>
    </source>
</reference>
<feature type="domain" description="DNA methylase N-4/N-6" evidence="7">
    <location>
        <begin position="111"/>
        <end position="480"/>
    </location>
</feature>
<dbReference type="GO" id="GO:0032259">
    <property type="term" value="P:methylation"/>
    <property type="evidence" value="ECO:0007669"/>
    <property type="project" value="UniProtKB-KW"/>
</dbReference>
<evidence type="ECO:0000313" key="8">
    <source>
        <dbReference type="EMBL" id="QKE28265.1"/>
    </source>
</evidence>
<accession>A0A6M8EUR1</accession>
<keyword evidence="3" id="KW-0489">Methyltransferase</keyword>
<dbReference type="PRINTS" id="PR00506">
    <property type="entry name" value="D21N6MTFRASE"/>
</dbReference>
<comment type="catalytic activity">
    <reaction evidence="6">
        <text>a 2'-deoxyadenosine in DNA + S-adenosyl-L-methionine = an N(6)-methyl-2'-deoxyadenosine in DNA + S-adenosyl-L-homocysteine + H(+)</text>
        <dbReference type="Rhea" id="RHEA:15197"/>
        <dbReference type="Rhea" id="RHEA-COMP:12418"/>
        <dbReference type="Rhea" id="RHEA-COMP:12419"/>
        <dbReference type="ChEBI" id="CHEBI:15378"/>
        <dbReference type="ChEBI" id="CHEBI:57856"/>
        <dbReference type="ChEBI" id="CHEBI:59789"/>
        <dbReference type="ChEBI" id="CHEBI:90615"/>
        <dbReference type="ChEBI" id="CHEBI:90616"/>
        <dbReference type="EC" id="2.1.1.72"/>
    </reaction>
</comment>
<dbReference type="InterPro" id="IPR002941">
    <property type="entry name" value="DNA_methylase_N4/N6"/>
</dbReference>
<name>A0A6M8EUR1_9BACT</name>
<keyword evidence="4" id="KW-0808">Transferase</keyword>
<dbReference type="InterPro" id="IPR002295">
    <property type="entry name" value="N4/N6-MTase_EcoPI_Mod-like"/>
</dbReference>
<dbReference type="KEGG" id="paco:AACT_1075"/>
<comment type="similarity">
    <text evidence="1">Belongs to the N(4)/N(6)-methyltransferase family.</text>
</comment>
<organism evidence="8 9">
    <name type="scientific">Arcobacter acticola</name>
    <dbReference type="NCBI Taxonomy" id="1849015"/>
    <lineage>
        <taxon>Bacteria</taxon>
        <taxon>Pseudomonadati</taxon>
        <taxon>Campylobacterota</taxon>
        <taxon>Epsilonproteobacteria</taxon>
        <taxon>Campylobacterales</taxon>
        <taxon>Arcobacteraceae</taxon>
        <taxon>Arcobacter</taxon>
    </lineage>
</organism>
<evidence type="ECO:0000256" key="5">
    <source>
        <dbReference type="ARBA" id="ARBA00022691"/>
    </source>
</evidence>
<dbReference type="AlphaFoldDB" id="A0A6M8EUR1"/>